<evidence type="ECO:0000313" key="2">
    <source>
        <dbReference type="Proteomes" id="UP001142592"/>
    </source>
</evidence>
<dbReference type="Proteomes" id="UP001142592">
    <property type="component" value="Unassembled WGS sequence"/>
</dbReference>
<gene>
    <name evidence="1" type="ORF">OQZ29_16875</name>
</gene>
<organism evidence="1 2">
    <name type="scientific">Pedobacter agri</name>
    <dbReference type="NCBI Taxonomy" id="454586"/>
    <lineage>
        <taxon>Bacteria</taxon>
        <taxon>Pseudomonadati</taxon>
        <taxon>Bacteroidota</taxon>
        <taxon>Sphingobacteriia</taxon>
        <taxon>Sphingobacteriales</taxon>
        <taxon>Sphingobacteriaceae</taxon>
        <taxon>Pedobacter</taxon>
    </lineage>
</organism>
<dbReference type="AlphaFoldDB" id="A0A9X3DFS6"/>
<reference evidence="1" key="1">
    <citation type="submission" date="2022-11" db="EMBL/GenBank/DDBJ databases">
        <authorList>
            <person name="Graham C."/>
            <person name="Newman J.D."/>
        </authorList>
    </citation>
    <scope>NUCLEOTIDE SEQUENCE</scope>
    <source>
        <strain evidence="1">DSM 19486</strain>
    </source>
</reference>
<comment type="caution">
    <text evidence="1">The sequence shown here is derived from an EMBL/GenBank/DDBJ whole genome shotgun (WGS) entry which is preliminary data.</text>
</comment>
<sequence length="136" mass="16204">MEKFENLYHCLITKIYPARVNDEIEMEFFKELLKARFQLKNSKTEDESLLLNYRNAFFFFKKHICDAIKDGFRLIESQLDDSERNQLAHTITRLNGQLYDIVDLERILSYTNLIFSSHDLVFFPNNTTPEEISEIV</sequence>
<dbReference type="EMBL" id="JAPJUH010000005">
    <property type="protein sequence ID" value="MCX3266437.1"/>
    <property type="molecule type" value="Genomic_DNA"/>
</dbReference>
<dbReference type="RefSeq" id="WP_010601734.1">
    <property type="nucleotide sequence ID" value="NZ_JAPJUH010000005.1"/>
</dbReference>
<name>A0A9X3DFS6_9SPHI</name>
<proteinExistence type="predicted"/>
<accession>A0A9X3DFS6</accession>
<protein>
    <submittedName>
        <fullName evidence="1">Uncharacterized protein</fullName>
    </submittedName>
</protein>
<evidence type="ECO:0000313" key="1">
    <source>
        <dbReference type="EMBL" id="MCX3266437.1"/>
    </source>
</evidence>
<keyword evidence="2" id="KW-1185">Reference proteome</keyword>